<dbReference type="InterPro" id="IPR036278">
    <property type="entry name" value="Sialidase_sf"/>
</dbReference>
<evidence type="ECO:0000313" key="6">
    <source>
        <dbReference type="EMBL" id="KAA5543273.1"/>
    </source>
</evidence>
<feature type="compositionally biased region" description="Low complexity" evidence="4">
    <location>
        <begin position="32"/>
        <end position="51"/>
    </location>
</feature>
<reference evidence="6 7" key="1">
    <citation type="submission" date="2019-08" db="EMBL/GenBank/DDBJ databases">
        <authorList>
            <person name="Dhanesh K."/>
            <person name="Kumar G."/>
            <person name="Sasikala C."/>
            <person name="Venkata Ramana C."/>
        </authorList>
    </citation>
    <scope>NUCLEOTIDE SEQUENCE [LARGE SCALE GENOMIC DNA]</scope>
    <source>
        <strain evidence="6 7">JC645</strain>
    </source>
</reference>
<evidence type="ECO:0000256" key="2">
    <source>
        <dbReference type="ARBA" id="ARBA00009348"/>
    </source>
</evidence>
<evidence type="ECO:0000256" key="4">
    <source>
        <dbReference type="SAM" id="MobiDB-lite"/>
    </source>
</evidence>
<comment type="catalytic activity">
    <reaction evidence="1">
        <text>Hydrolysis of alpha-(2-&gt;3)-, alpha-(2-&gt;6)-, alpha-(2-&gt;8)- glycosidic linkages of terminal sialic acid residues in oligosaccharides, glycoproteins, glycolipids, colominic acid and synthetic substrates.</text>
        <dbReference type="EC" id="3.2.1.18"/>
    </reaction>
</comment>
<protein>
    <recommendedName>
        <fullName evidence="3">exo-alpha-sialidase</fullName>
        <ecNumber evidence="3">3.2.1.18</ecNumber>
    </recommendedName>
</protein>
<dbReference type="Proteomes" id="UP000324479">
    <property type="component" value="Unassembled WGS sequence"/>
</dbReference>
<dbReference type="PANTHER" id="PTHR10628">
    <property type="entry name" value="SIALIDASE"/>
    <property type="match status" value="1"/>
</dbReference>
<evidence type="ECO:0000313" key="7">
    <source>
        <dbReference type="Proteomes" id="UP000324479"/>
    </source>
</evidence>
<accession>A0A5M6D7B4</accession>
<comment type="similarity">
    <text evidence="2">Belongs to the glycosyl hydrolase 33 family.</text>
</comment>
<dbReference type="GO" id="GO:0006689">
    <property type="term" value="P:ganglioside catabolic process"/>
    <property type="evidence" value="ECO:0007669"/>
    <property type="project" value="TreeGrafter"/>
</dbReference>
<dbReference type="EMBL" id="VWOX01000006">
    <property type="protein sequence ID" value="KAA5543273.1"/>
    <property type="molecule type" value="Genomic_DNA"/>
</dbReference>
<keyword evidence="7" id="KW-1185">Reference proteome</keyword>
<dbReference type="InterPro" id="IPR011040">
    <property type="entry name" value="Sialidase"/>
</dbReference>
<dbReference type="GO" id="GO:0009313">
    <property type="term" value="P:oligosaccharide catabolic process"/>
    <property type="evidence" value="ECO:0007669"/>
    <property type="project" value="TreeGrafter"/>
</dbReference>
<dbReference type="EC" id="3.2.1.18" evidence="3"/>
<dbReference type="InterPro" id="IPR026856">
    <property type="entry name" value="Sialidase_fam"/>
</dbReference>
<name>A0A5M6D7B4_9BACT</name>
<dbReference type="SUPFAM" id="SSF50939">
    <property type="entry name" value="Sialidases"/>
    <property type="match status" value="1"/>
</dbReference>
<dbReference type="PANTHER" id="PTHR10628:SF30">
    <property type="entry name" value="EXO-ALPHA-SIALIDASE"/>
    <property type="match status" value="1"/>
</dbReference>
<sequence>MFAKGSRDSAGRHQGSLHLARPDANLGLVEIQSSASSAQQRPPEGVPPGVEKPLRIAPRPGNGRNSEGDFIKLKDGRLLLVYTKFIGTGDHAPAELVGRYSSDGGKTWTHQDVPIIGRRDGDANLMSVSLLRLSDGRIALFYIRKYRSAEGSAYPFLDDILMRTSSDEGQTWSTPTSVTASEPPGYRVLNNDRVIQLESGRLVVPLAVHHQAGWPKHRNSAEIVCYLSDDQGKSWRASKSRLTSEQLAQEPGVVELAGGGLLMFCRSRDCQLTSSSNDGGDTWSDLKRSEITQPTTSPASIERIPETDDLLLVWNNGADPLAAEKPIGRRPFSTAISKDHGVTWQHAQHLGTDPRGWYCYTAIEFVDDHVLLAHCEYPGLNSLQVTRVPISWLYQP</sequence>
<proteinExistence type="inferred from homology"/>
<evidence type="ECO:0000259" key="5">
    <source>
        <dbReference type="Pfam" id="PF13088"/>
    </source>
</evidence>
<dbReference type="GO" id="GO:0016020">
    <property type="term" value="C:membrane"/>
    <property type="evidence" value="ECO:0007669"/>
    <property type="project" value="TreeGrafter"/>
</dbReference>
<feature type="region of interest" description="Disordered" evidence="4">
    <location>
        <begin position="1"/>
        <end position="68"/>
    </location>
</feature>
<dbReference type="Pfam" id="PF02012">
    <property type="entry name" value="BNR"/>
    <property type="match status" value="1"/>
</dbReference>
<evidence type="ECO:0000256" key="3">
    <source>
        <dbReference type="ARBA" id="ARBA00012733"/>
    </source>
</evidence>
<dbReference type="CDD" id="cd15482">
    <property type="entry name" value="Sialidase_non-viral"/>
    <property type="match status" value="1"/>
</dbReference>
<evidence type="ECO:0000256" key="1">
    <source>
        <dbReference type="ARBA" id="ARBA00000427"/>
    </source>
</evidence>
<gene>
    <name evidence="6" type="ORF">FYK55_12280</name>
</gene>
<feature type="region of interest" description="Disordered" evidence="4">
    <location>
        <begin position="274"/>
        <end position="299"/>
    </location>
</feature>
<dbReference type="Gene3D" id="2.120.10.10">
    <property type="match status" value="1"/>
</dbReference>
<comment type="caution">
    <text evidence="6">The sequence shown here is derived from an EMBL/GenBank/DDBJ whole genome shotgun (WGS) entry which is preliminary data.</text>
</comment>
<dbReference type="AlphaFoldDB" id="A0A5M6D7B4"/>
<dbReference type="Pfam" id="PF13088">
    <property type="entry name" value="BNR_2"/>
    <property type="match status" value="1"/>
</dbReference>
<dbReference type="GO" id="GO:0004308">
    <property type="term" value="F:exo-alpha-sialidase activity"/>
    <property type="evidence" value="ECO:0007669"/>
    <property type="project" value="UniProtKB-EC"/>
</dbReference>
<dbReference type="InterPro" id="IPR002860">
    <property type="entry name" value="BNR_rpt"/>
</dbReference>
<feature type="domain" description="Sialidase" evidence="5">
    <location>
        <begin position="130"/>
        <end position="363"/>
    </location>
</feature>
<feature type="compositionally biased region" description="Basic and acidic residues" evidence="4">
    <location>
        <begin position="1"/>
        <end position="11"/>
    </location>
</feature>
<dbReference type="GO" id="GO:0005737">
    <property type="term" value="C:cytoplasm"/>
    <property type="evidence" value="ECO:0007669"/>
    <property type="project" value="TreeGrafter"/>
</dbReference>
<organism evidence="6 7">
    <name type="scientific">Roseiconus nitratireducens</name>
    <dbReference type="NCBI Taxonomy" id="2605748"/>
    <lineage>
        <taxon>Bacteria</taxon>
        <taxon>Pseudomonadati</taxon>
        <taxon>Planctomycetota</taxon>
        <taxon>Planctomycetia</taxon>
        <taxon>Pirellulales</taxon>
        <taxon>Pirellulaceae</taxon>
        <taxon>Roseiconus</taxon>
    </lineage>
</organism>